<dbReference type="EMBL" id="FXTB01000003">
    <property type="protein sequence ID" value="SMO58041.1"/>
    <property type="molecule type" value="Genomic_DNA"/>
</dbReference>
<sequence length="360" mass="41004">MRVVKIKEAGKGNTFEIRVQTTLEAIINENKNKQIVKLDVTVNSVHSKNFTDEYDYVQETIKKVFKNKVPAYSILFSPICDDSEFTMQYQIYDMDVKIQYKTLLKHPYVTAESENGIEIFSGGISFQEDSLLFSAQRCFDLSEQILMAEDMNFGHIHQQWNYIPTPHPNTDTPVEAQDGLQLFNEVQNFYYEPPLFVNGKPLARNRYNYNATLLIDFIAFAVNNDVVTTKEIPKAAMDWVNDHPGLNSKQVVDGKNELWFTSSPGNKLAADNEAIGKSNKDIEQQTLQSLKSIVSLKDSSHTHLHTKGEFSYLKVTVDQREDYTKVEELIKSSLPGINVFFVNGISHQSDVLVELEGLII</sequence>
<keyword evidence="2" id="KW-1185">Reference proteome</keyword>
<gene>
    <name evidence="1" type="ORF">SAMN06265379_10378</name>
</gene>
<dbReference type="Proteomes" id="UP000319040">
    <property type="component" value="Unassembled WGS sequence"/>
</dbReference>
<organism evidence="1 2">
    <name type="scientific">Saccharicrinis carchari</name>
    <dbReference type="NCBI Taxonomy" id="1168039"/>
    <lineage>
        <taxon>Bacteria</taxon>
        <taxon>Pseudomonadati</taxon>
        <taxon>Bacteroidota</taxon>
        <taxon>Bacteroidia</taxon>
        <taxon>Marinilabiliales</taxon>
        <taxon>Marinilabiliaceae</taxon>
        <taxon>Saccharicrinis</taxon>
    </lineage>
</organism>
<evidence type="ECO:0000313" key="1">
    <source>
        <dbReference type="EMBL" id="SMO58041.1"/>
    </source>
</evidence>
<name>A0A521CH12_SACCC</name>
<dbReference type="RefSeq" id="WP_142532797.1">
    <property type="nucleotide sequence ID" value="NZ_FXTB01000003.1"/>
</dbReference>
<evidence type="ECO:0000313" key="2">
    <source>
        <dbReference type="Proteomes" id="UP000319040"/>
    </source>
</evidence>
<protein>
    <submittedName>
        <fullName evidence="1">Uncharacterized protein</fullName>
    </submittedName>
</protein>
<reference evidence="1 2" key="1">
    <citation type="submission" date="2017-05" db="EMBL/GenBank/DDBJ databases">
        <authorList>
            <person name="Varghese N."/>
            <person name="Submissions S."/>
        </authorList>
    </citation>
    <scope>NUCLEOTIDE SEQUENCE [LARGE SCALE GENOMIC DNA]</scope>
    <source>
        <strain evidence="1 2">DSM 27040</strain>
    </source>
</reference>
<dbReference type="OrthoDB" id="1114505at2"/>
<accession>A0A521CH12</accession>
<proteinExistence type="predicted"/>
<dbReference type="AlphaFoldDB" id="A0A521CH12"/>